<dbReference type="InterPro" id="IPR000073">
    <property type="entry name" value="AB_hydrolase_1"/>
</dbReference>
<name>A0A2K8UAZ1_9GAMM</name>
<feature type="domain" description="AB hydrolase-1" evidence="1">
    <location>
        <begin position="111"/>
        <end position="228"/>
    </location>
</feature>
<reference evidence="2 3" key="1">
    <citation type="submission" date="2017-03" db="EMBL/GenBank/DDBJ databases">
        <title>Complete genome sequence of Candidatus 'Thiodictyon syntrophicum' sp. nov. strain Cad16T, a photolithoautotroph purple sulfur bacterium isolated from an alpine meromictic lake.</title>
        <authorList>
            <person name="Luedin S.M."/>
            <person name="Pothier J.F."/>
            <person name="Danza F."/>
            <person name="Storelli N."/>
            <person name="Wittwer M."/>
            <person name="Tonolla M."/>
        </authorList>
    </citation>
    <scope>NUCLEOTIDE SEQUENCE [LARGE SCALE GENOMIC DNA]</scope>
    <source>
        <strain evidence="2 3">Cad16T</strain>
    </source>
</reference>
<gene>
    <name evidence="2" type="ORF">THSYN_18605</name>
</gene>
<dbReference type="OrthoDB" id="9780765at2"/>
<proteinExistence type="predicted"/>
<dbReference type="KEGG" id="tsy:THSYN_18605"/>
<dbReference type="Pfam" id="PF00561">
    <property type="entry name" value="Abhydrolase_1"/>
    <property type="match status" value="1"/>
</dbReference>
<keyword evidence="3" id="KW-1185">Reference proteome</keyword>
<dbReference type="PANTHER" id="PTHR43798">
    <property type="entry name" value="MONOACYLGLYCEROL LIPASE"/>
    <property type="match status" value="1"/>
</dbReference>
<dbReference type="PRINTS" id="PR00111">
    <property type="entry name" value="ABHYDROLASE"/>
</dbReference>
<protein>
    <recommendedName>
        <fullName evidence="1">AB hydrolase-1 domain-containing protein</fullName>
    </recommendedName>
</protein>
<dbReference type="RefSeq" id="WP_100920462.1">
    <property type="nucleotide sequence ID" value="NZ_CP020370.1"/>
</dbReference>
<dbReference type="Proteomes" id="UP000232638">
    <property type="component" value="Chromosome"/>
</dbReference>
<dbReference type="GO" id="GO:0016020">
    <property type="term" value="C:membrane"/>
    <property type="evidence" value="ECO:0007669"/>
    <property type="project" value="TreeGrafter"/>
</dbReference>
<organism evidence="2 3">
    <name type="scientific">Candidatus Thiodictyon syntrophicum</name>
    <dbReference type="NCBI Taxonomy" id="1166950"/>
    <lineage>
        <taxon>Bacteria</taxon>
        <taxon>Pseudomonadati</taxon>
        <taxon>Pseudomonadota</taxon>
        <taxon>Gammaproteobacteria</taxon>
        <taxon>Chromatiales</taxon>
        <taxon>Chromatiaceae</taxon>
        <taxon>Thiodictyon</taxon>
    </lineage>
</organism>
<dbReference type="AlphaFoldDB" id="A0A2K8UAZ1"/>
<dbReference type="InterPro" id="IPR029058">
    <property type="entry name" value="AB_hydrolase_fold"/>
</dbReference>
<evidence type="ECO:0000313" key="3">
    <source>
        <dbReference type="Proteomes" id="UP000232638"/>
    </source>
</evidence>
<dbReference type="InterPro" id="IPR050266">
    <property type="entry name" value="AB_hydrolase_sf"/>
</dbReference>
<dbReference type="SUPFAM" id="SSF53474">
    <property type="entry name" value="alpha/beta-Hydrolases"/>
    <property type="match status" value="1"/>
</dbReference>
<dbReference type="GO" id="GO:0046464">
    <property type="term" value="P:acylglycerol catabolic process"/>
    <property type="evidence" value="ECO:0007669"/>
    <property type="project" value="TreeGrafter"/>
</dbReference>
<dbReference type="PANTHER" id="PTHR43798:SF5">
    <property type="entry name" value="MONOACYLGLYCEROL LIPASE ABHD6"/>
    <property type="match status" value="1"/>
</dbReference>
<dbReference type="EMBL" id="CP020370">
    <property type="protein sequence ID" value="AUB82750.1"/>
    <property type="molecule type" value="Genomic_DNA"/>
</dbReference>
<accession>A0A2K8UAZ1</accession>
<dbReference type="Gene3D" id="3.40.50.1820">
    <property type="entry name" value="alpha/beta hydrolase"/>
    <property type="match status" value="1"/>
</dbReference>
<evidence type="ECO:0000313" key="2">
    <source>
        <dbReference type="EMBL" id="AUB82750.1"/>
    </source>
</evidence>
<sequence length="325" mass="34757">MDRCPNCRARREDGETCRRCGMELAPLLALEQAGDELIRRALGQVAGGEVPAAVRALEEARTLHPDPFIDRLLGFAQTVQDQPPRADADRGRWAQVNGHPLYYLRAGTGAPVLLLHGGGDSGEHAFANQIEALIAAGHEVIAPDQVGQGRTPDLPGPLSYTAMMQDTAALLEQLRLPPSAVVGFSDGGILGLMLAARYPELVERLAVSGVNLSPAGLPQDHLDALQADSDAAGPAAREELGAKLRKLWLHSPTADELSPALLAAIRHPVLVMAGDQDLVRLEHTLVIYQTLPRAQLFILPDTGHGTFDTRAGLVNPVLLQFLARS</sequence>
<dbReference type="GO" id="GO:0047372">
    <property type="term" value="F:monoacylglycerol lipase activity"/>
    <property type="evidence" value="ECO:0007669"/>
    <property type="project" value="TreeGrafter"/>
</dbReference>
<evidence type="ECO:0000259" key="1">
    <source>
        <dbReference type="Pfam" id="PF00561"/>
    </source>
</evidence>